<name>A0A7J7J6V1_BUGNE</name>
<feature type="region of interest" description="Disordered" evidence="1">
    <location>
        <begin position="326"/>
        <end position="350"/>
    </location>
</feature>
<keyword evidence="4" id="KW-1185">Reference proteome</keyword>
<evidence type="ECO:0000313" key="4">
    <source>
        <dbReference type="Proteomes" id="UP000593567"/>
    </source>
</evidence>
<feature type="compositionally biased region" description="Polar residues" evidence="1">
    <location>
        <begin position="365"/>
        <end position="379"/>
    </location>
</feature>
<feature type="compositionally biased region" description="Polar residues" evidence="1">
    <location>
        <begin position="608"/>
        <end position="628"/>
    </location>
</feature>
<feature type="compositionally biased region" description="Basic and acidic residues" evidence="1">
    <location>
        <begin position="508"/>
        <end position="517"/>
    </location>
</feature>
<reference evidence="3" key="1">
    <citation type="submission" date="2020-06" db="EMBL/GenBank/DDBJ databases">
        <title>Draft genome of Bugula neritina, a colonial animal packing powerful symbionts and potential medicines.</title>
        <authorList>
            <person name="Rayko M."/>
        </authorList>
    </citation>
    <scope>NUCLEOTIDE SEQUENCE [LARGE SCALE GENOMIC DNA]</scope>
    <source>
        <strain evidence="3">Kwan_BN1</strain>
    </source>
</reference>
<organism evidence="3 4">
    <name type="scientific">Bugula neritina</name>
    <name type="common">Brown bryozoan</name>
    <name type="synonym">Sertularia neritina</name>
    <dbReference type="NCBI Taxonomy" id="10212"/>
    <lineage>
        <taxon>Eukaryota</taxon>
        <taxon>Metazoa</taxon>
        <taxon>Spiralia</taxon>
        <taxon>Lophotrochozoa</taxon>
        <taxon>Bryozoa</taxon>
        <taxon>Gymnolaemata</taxon>
        <taxon>Cheilostomatida</taxon>
        <taxon>Flustrina</taxon>
        <taxon>Buguloidea</taxon>
        <taxon>Bugulidae</taxon>
        <taxon>Bugula</taxon>
    </lineage>
</organism>
<feature type="compositionally biased region" description="Low complexity" evidence="1">
    <location>
        <begin position="286"/>
        <end position="297"/>
    </location>
</feature>
<feature type="compositionally biased region" description="Low complexity" evidence="1">
    <location>
        <begin position="494"/>
        <end position="506"/>
    </location>
</feature>
<dbReference type="Gene3D" id="3.10.20.90">
    <property type="entry name" value="Phosphatidylinositol 3-kinase Catalytic Subunit, Chain A, domain 1"/>
    <property type="match status" value="1"/>
</dbReference>
<dbReference type="Proteomes" id="UP000593567">
    <property type="component" value="Unassembled WGS sequence"/>
</dbReference>
<feature type="region of interest" description="Disordered" evidence="1">
    <location>
        <begin position="286"/>
        <end position="312"/>
    </location>
</feature>
<feature type="domain" description="Serine/threonine-protein kinase WNK CCTL2" evidence="2">
    <location>
        <begin position="195"/>
        <end position="266"/>
    </location>
</feature>
<feature type="compositionally biased region" description="Low complexity" evidence="1">
    <location>
        <begin position="580"/>
        <end position="594"/>
    </location>
</feature>
<feature type="compositionally biased region" description="Polar residues" evidence="1">
    <location>
        <begin position="403"/>
        <end position="416"/>
    </location>
</feature>
<evidence type="ECO:0000259" key="2">
    <source>
        <dbReference type="Pfam" id="PF24889"/>
    </source>
</evidence>
<evidence type="ECO:0000256" key="1">
    <source>
        <dbReference type="SAM" id="MobiDB-lite"/>
    </source>
</evidence>
<feature type="compositionally biased region" description="Low complexity" evidence="1">
    <location>
        <begin position="76"/>
        <end position="91"/>
    </location>
</feature>
<accession>A0A7J7J6V1</accession>
<feature type="compositionally biased region" description="Polar residues" evidence="1">
    <location>
        <begin position="480"/>
        <end position="493"/>
    </location>
</feature>
<evidence type="ECO:0000313" key="3">
    <source>
        <dbReference type="EMBL" id="KAF6021882.1"/>
    </source>
</evidence>
<feature type="compositionally biased region" description="Polar residues" evidence="1">
    <location>
        <begin position="1388"/>
        <end position="1408"/>
    </location>
</feature>
<dbReference type="EMBL" id="VXIV02002941">
    <property type="protein sequence ID" value="KAF6021882.1"/>
    <property type="molecule type" value="Genomic_DNA"/>
</dbReference>
<sequence>MALSETNSSLQSETAASLSSQQVPTAASSQQPVLPSATDTVSNNMPSANPTSMQPIANSLNSQSQLHQPKVLPAHVSGSSSVALSNAASVSEPSNQEAAADSRQPPAPAALAPSLAAADPSIVNATEGSALTSSATTYTNSHSAEDFSELQAKSLDEEVKESDDLPSEAKAPLAEKKKGRKGRRRTTDNKPLLHILSIMPVKDALTVTCALDTGKATITFDFDYNHNTADDIINNLMEEKLLNDEHLSMAREQIESIVSLVMEHKNNPEQAITLSKQLNIQIYNQLSDSPTTSPTLSRKGSQTAKDYEDNLPSDGVVKRKLYVDGESNELSESDSTVEQLSSGAGADSASTILRNSNSESQISVAESQSLVSVPSTTSVGGEDGGSLDEPARLRAASQGDMVSRQTNTVATPSSSMPLPALTSLPQNLQIQTGLPATLQLDGSGSSTPVQGSAAASSAKHPLAAVNGSNVPTAHPGTPNHAGTTMSPTSPRKASQSSQQQLSTMSSADENKTAKKGLDMNALGKSLETLLGKGRQEENWNYNSIQTQSLTHPSVLDQQHRSIIPEAEPTNSLYANSNTMSAPQLSSSTTQTSPAENDSVLDRAPQSAGVLQSQTIREVNSSSDLTTSVDPDARLNSLQAKSTKVGRFSIGPVKEPSGTADSIVGSPITPDPAVTSVGTAEPVVPTTSTRHKVNTDAPALDAVSTSNVVSEGEIVGGLEVAGGRQFHAATTTASGPLLTNPTPSSLHGPFITNAIASTVEDPQQNAKELTSDVLDGASSVSNCQELQTKCVGTGAIVNSVNNLIEPNCSLAQPCMLSVSSNCLHCNSEQLTSECFYKEAANIHVSFENSDKVLDAVVAGDNANSLSHSTICPSLNQVADLTSCYDNHNSSVNRQKILSYSSHPTTVTTSDQPAQPESKLLSVQRCMSWSPSMDTTGKQTQQAEESRRKTTDSVPAGLGEHLVEAEGNRANNILSEKLANIFERKHSIPCGHTIESHIESCEHCSAASAANAAIVDALAAESEAANLSFVSTVSDSLTTNESAASSHAGLHSLNSSLNAESLSAAMTASHPVSQLQNNGQINPTYNHAASLNYVLPPSNQHKLQPPTYEGDPVTSVVKIARMVKRVSNGGPVQTPADRNFQLSRADACDLSNDDDEFRQLIERQTLEKERLQRAHELQIEEYLLNKQQLHMASCARCNQQQSEDGGGYNSDGSRPHTPPLDVGAAHHLRTIVGKLLQLNSTGPKKEKLEYLDKELQFVQQYLSSGRPYPRGEVPSPMTRNNFNFSHCQPNSDTVQSIVKRVLTAGHERENLIKPSQLAVPESVFEPHNKQAQDNLHQVMNSVKNVLHHQPICPKSELGVHLGQSGIDRKQQIKQQVVSSHKSILEGVRRANSQKASQMSDQESLSGQQTPPGAVDAQHMSLRQKEIQDVLSISKQHIEKALQSQYSNKSSVKDTTN</sequence>
<feature type="region of interest" description="Disordered" evidence="1">
    <location>
        <begin position="1"/>
        <end position="112"/>
    </location>
</feature>
<feature type="region of interest" description="Disordered" evidence="1">
    <location>
        <begin position="365"/>
        <end position="421"/>
    </location>
</feature>
<feature type="compositionally biased region" description="Polar residues" evidence="1">
    <location>
        <begin position="568"/>
        <end position="579"/>
    </location>
</feature>
<protein>
    <recommendedName>
        <fullName evidence="2">Serine/threonine-protein kinase WNK CCTL2 domain-containing protein</fullName>
    </recommendedName>
</protein>
<feature type="compositionally biased region" description="Polar residues" evidence="1">
    <location>
        <begin position="333"/>
        <end position="350"/>
    </location>
</feature>
<proteinExistence type="predicted"/>
<gene>
    <name evidence="3" type="ORF">EB796_019805</name>
</gene>
<feature type="region of interest" description="Disordered" evidence="1">
    <location>
        <begin position="1197"/>
        <end position="1220"/>
    </location>
</feature>
<feature type="compositionally biased region" description="Polar residues" evidence="1">
    <location>
        <begin position="928"/>
        <end position="941"/>
    </location>
</feature>
<feature type="region of interest" description="Disordered" evidence="1">
    <location>
        <begin position="928"/>
        <end position="952"/>
    </location>
</feature>
<feature type="region of interest" description="Disordered" evidence="1">
    <location>
        <begin position="437"/>
        <end position="519"/>
    </location>
</feature>
<feature type="compositionally biased region" description="Polar residues" evidence="1">
    <location>
        <begin position="1"/>
        <end position="67"/>
    </location>
</feature>
<comment type="caution">
    <text evidence="3">The sequence shown here is derived from an EMBL/GenBank/DDBJ whole genome shotgun (WGS) entry which is preliminary data.</text>
</comment>
<feature type="region of interest" description="Disordered" evidence="1">
    <location>
        <begin position="648"/>
        <end position="689"/>
    </location>
</feature>
<feature type="region of interest" description="Disordered" evidence="1">
    <location>
        <begin position="1376"/>
        <end position="1419"/>
    </location>
</feature>
<feature type="region of interest" description="Disordered" evidence="1">
    <location>
        <begin position="155"/>
        <end position="188"/>
    </location>
</feature>
<dbReference type="Pfam" id="PF24889">
    <property type="entry name" value="CCTL2_WNK"/>
    <property type="match status" value="1"/>
</dbReference>
<dbReference type="InterPro" id="IPR056865">
    <property type="entry name" value="CCTL2_WNK"/>
</dbReference>
<feature type="region of interest" description="Disordered" evidence="1">
    <location>
        <begin position="568"/>
        <end position="632"/>
    </location>
</feature>
<feature type="compositionally biased region" description="Polar residues" evidence="1">
    <location>
        <begin position="437"/>
        <end position="450"/>
    </location>
</feature>